<accession>A0A806KNF5</accession>
<feature type="transmembrane region" description="Helical" evidence="1">
    <location>
        <begin position="20"/>
        <end position="41"/>
    </location>
</feature>
<keyword evidence="1" id="KW-0812">Transmembrane</keyword>
<keyword evidence="1" id="KW-0472">Membrane</keyword>
<organism evidence="2">
    <name type="scientific">uncultured bacterium contig00147</name>
    <dbReference type="NCBI Taxonomy" id="1181587"/>
    <lineage>
        <taxon>Bacteria</taxon>
        <taxon>environmental samples</taxon>
    </lineage>
</organism>
<evidence type="ECO:0000256" key="1">
    <source>
        <dbReference type="SAM" id="Phobius"/>
    </source>
</evidence>
<reference evidence="2" key="1">
    <citation type="submission" date="2012-03" db="EMBL/GenBank/DDBJ databases">
        <title>Functional metagenomics reveals considerable lignocellulase gene clusters in the gut microbiome of a wood-feeding higher termite.</title>
        <authorList>
            <person name="Liu N."/>
        </authorList>
    </citation>
    <scope>NUCLEOTIDE SEQUENCE</scope>
</reference>
<dbReference type="AlphaFoldDB" id="A0A806KNF5"/>
<dbReference type="EMBL" id="JQ844243">
    <property type="protein sequence ID" value="AGS53691.1"/>
    <property type="molecule type" value="Genomic_DNA"/>
</dbReference>
<sequence length="59" mass="6735">MSFRLNFNSVEDYVSGHLRNFIFAVGGLVLFVGIIAVSVFLSQSRARKRPWFPTWSAKN</sequence>
<proteinExistence type="predicted"/>
<protein>
    <submittedName>
        <fullName evidence="2">Uncharacterized protein</fullName>
    </submittedName>
</protein>
<keyword evidence="1" id="KW-1133">Transmembrane helix</keyword>
<name>A0A806KNF5_9BACT</name>
<evidence type="ECO:0000313" key="2">
    <source>
        <dbReference type="EMBL" id="AGS53691.1"/>
    </source>
</evidence>